<evidence type="ECO:0000256" key="2">
    <source>
        <dbReference type="ARBA" id="ARBA00022475"/>
    </source>
</evidence>
<dbReference type="PANTHER" id="PTHR35007:SF1">
    <property type="entry name" value="PILUS ASSEMBLY PROTEIN"/>
    <property type="match status" value="1"/>
</dbReference>
<dbReference type="Proteomes" id="UP000290637">
    <property type="component" value="Chromosome"/>
</dbReference>
<dbReference type="OrthoDB" id="597333at2"/>
<dbReference type="EMBL" id="CP035913">
    <property type="protein sequence ID" value="QBE62217.1"/>
    <property type="molecule type" value="Genomic_DNA"/>
</dbReference>
<dbReference type="Gene3D" id="1.20.81.30">
    <property type="entry name" value="Type II secretion system (T2SS), domain F"/>
    <property type="match status" value="1"/>
</dbReference>
<keyword evidence="9" id="KW-1185">Reference proteome</keyword>
<comment type="subcellular location">
    <subcellularLocation>
        <location evidence="1">Cell membrane</location>
        <topology evidence="1">Multi-pass membrane protein</topology>
    </subcellularLocation>
</comment>
<sequence>MNTTFALFVVLLFAAVALLVWGVYTGWMAHRDPEAERVARRLRGIIGGEIRESDVTIVKERRLSESAEVDALLRRLPGIRLLDRMLMQAGARYLAARLVAYCTVGFLAGALLAAWLALPLYALPLAGAAGASLPLLHLGRARERRLARFERQLPEALDMMSRAMRAGHAFPTAVKLVGDEIAAPLGEEFKAAFDEVNFGIGMGDALNNLAQRVPSMDLQYFVVAVLIQRETGGNLTELLSSISAIIRDRHRLLGQVQVLSAEGRMSAWILCLLPFGAGAMMYAANPESMSVLATDPGGRKLVGIAALMMVIGVLAIRKIIRIRV</sequence>
<organism evidence="8 9">
    <name type="scientific">Pseudoduganella lutea</name>
    <dbReference type="NCBI Taxonomy" id="321985"/>
    <lineage>
        <taxon>Bacteria</taxon>
        <taxon>Pseudomonadati</taxon>
        <taxon>Pseudomonadota</taxon>
        <taxon>Betaproteobacteria</taxon>
        <taxon>Burkholderiales</taxon>
        <taxon>Oxalobacteraceae</taxon>
        <taxon>Telluria group</taxon>
        <taxon>Pseudoduganella</taxon>
    </lineage>
</organism>
<keyword evidence="3 6" id="KW-0812">Transmembrane</keyword>
<feature type="transmembrane region" description="Helical" evidence="6">
    <location>
        <begin position="6"/>
        <end position="27"/>
    </location>
</feature>
<gene>
    <name evidence="8" type="ORF">EWM63_03815</name>
</gene>
<dbReference type="RefSeq" id="WP_130185354.1">
    <property type="nucleotide sequence ID" value="NZ_CP035913.1"/>
</dbReference>
<dbReference type="PANTHER" id="PTHR35007">
    <property type="entry name" value="INTEGRAL MEMBRANE PROTEIN-RELATED"/>
    <property type="match status" value="1"/>
</dbReference>
<feature type="transmembrane region" description="Helical" evidence="6">
    <location>
        <begin position="297"/>
        <end position="316"/>
    </location>
</feature>
<evidence type="ECO:0000259" key="7">
    <source>
        <dbReference type="Pfam" id="PF00482"/>
    </source>
</evidence>
<reference evidence="8 9" key="1">
    <citation type="submission" date="2019-02" db="EMBL/GenBank/DDBJ databases">
        <title>Draft Genome Sequences of Six Type Strains of the Genus Massilia.</title>
        <authorList>
            <person name="Miess H."/>
            <person name="Frediansyhah A."/>
            <person name="Gross H."/>
        </authorList>
    </citation>
    <scope>NUCLEOTIDE SEQUENCE [LARGE SCALE GENOMIC DNA]</scope>
    <source>
        <strain evidence="8 9">DSM 17473</strain>
    </source>
</reference>
<evidence type="ECO:0000256" key="3">
    <source>
        <dbReference type="ARBA" id="ARBA00022692"/>
    </source>
</evidence>
<keyword evidence="2" id="KW-1003">Cell membrane</keyword>
<dbReference type="InterPro" id="IPR018076">
    <property type="entry name" value="T2SS_GspF_dom"/>
</dbReference>
<dbReference type="InterPro" id="IPR042094">
    <property type="entry name" value="T2SS_GspF_sf"/>
</dbReference>
<dbReference type="Pfam" id="PF00482">
    <property type="entry name" value="T2SSF"/>
    <property type="match status" value="1"/>
</dbReference>
<proteinExistence type="predicted"/>
<evidence type="ECO:0000313" key="9">
    <source>
        <dbReference type="Proteomes" id="UP000290637"/>
    </source>
</evidence>
<feature type="domain" description="Type II secretion system protein GspF" evidence="7">
    <location>
        <begin position="157"/>
        <end position="282"/>
    </location>
</feature>
<feature type="transmembrane region" description="Helical" evidence="6">
    <location>
        <begin position="267"/>
        <end position="285"/>
    </location>
</feature>
<evidence type="ECO:0000313" key="8">
    <source>
        <dbReference type="EMBL" id="QBE62217.1"/>
    </source>
</evidence>
<name>A0A4P6KTV6_9BURK</name>
<dbReference type="GO" id="GO:0005886">
    <property type="term" value="C:plasma membrane"/>
    <property type="evidence" value="ECO:0007669"/>
    <property type="project" value="UniProtKB-SubCell"/>
</dbReference>
<evidence type="ECO:0000256" key="5">
    <source>
        <dbReference type="ARBA" id="ARBA00023136"/>
    </source>
</evidence>
<feature type="transmembrane region" description="Helical" evidence="6">
    <location>
        <begin position="94"/>
        <end position="115"/>
    </location>
</feature>
<evidence type="ECO:0000256" key="4">
    <source>
        <dbReference type="ARBA" id="ARBA00022989"/>
    </source>
</evidence>
<keyword evidence="5 6" id="KW-0472">Membrane</keyword>
<dbReference type="AlphaFoldDB" id="A0A4P6KTV6"/>
<evidence type="ECO:0000256" key="6">
    <source>
        <dbReference type="SAM" id="Phobius"/>
    </source>
</evidence>
<feature type="transmembrane region" description="Helical" evidence="6">
    <location>
        <begin position="121"/>
        <end position="139"/>
    </location>
</feature>
<accession>A0A4P6KTV6</accession>
<protein>
    <submittedName>
        <fullName evidence="8">Type II secretion system F family protein</fullName>
    </submittedName>
</protein>
<dbReference type="KEGG" id="plue:EWM63_03815"/>
<keyword evidence="4 6" id="KW-1133">Transmembrane helix</keyword>
<evidence type="ECO:0000256" key="1">
    <source>
        <dbReference type="ARBA" id="ARBA00004651"/>
    </source>
</evidence>